<dbReference type="InterPro" id="IPR010982">
    <property type="entry name" value="Lambda_DNA-bd_dom_sf"/>
</dbReference>
<feature type="domain" description="HTH lacI-type" evidence="4">
    <location>
        <begin position="2"/>
        <end position="56"/>
    </location>
</feature>
<evidence type="ECO:0000313" key="5">
    <source>
        <dbReference type="EMBL" id="MBM7636882.1"/>
    </source>
</evidence>
<dbReference type="Gene3D" id="3.40.50.2300">
    <property type="match status" value="2"/>
</dbReference>
<evidence type="ECO:0000313" key="6">
    <source>
        <dbReference type="Proteomes" id="UP000809081"/>
    </source>
</evidence>
<dbReference type="GO" id="GO:0003677">
    <property type="term" value="F:DNA binding"/>
    <property type="evidence" value="ECO:0007669"/>
    <property type="project" value="UniProtKB-KW"/>
</dbReference>
<evidence type="ECO:0000259" key="4">
    <source>
        <dbReference type="PROSITE" id="PS50932"/>
    </source>
</evidence>
<proteinExistence type="predicted"/>
<dbReference type="CDD" id="cd01392">
    <property type="entry name" value="HTH_LacI"/>
    <property type="match status" value="1"/>
</dbReference>
<accession>A0ABS2PNM1</accession>
<organism evidence="5 6">
    <name type="scientific">Streptococcus saliviloxodontae</name>
    <dbReference type="NCBI Taxonomy" id="1349416"/>
    <lineage>
        <taxon>Bacteria</taxon>
        <taxon>Bacillati</taxon>
        <taxon>Bacillota</taxon>
        <taxon>Bacilli</taxon>
        <taxon>Lactobacillales</taxon>
        <taxon>Streptococcaceae</taxon>
        <taxon>Streptococcus</taxon>
    </lineage>
</organism>
<protein>
    <submittedName>
        <fullName evidence="5">DNA-binding LacI/PurR family transcriptional regulator</fullName>
    </submittedName>
</protein>
<keyword evidence="3" id="KW-0804">Transcription</keyword>
<dbReference type="PROSITE" id="PS50932">
    <property type="entry name" value="HTH_LACI_2"/>
    <property type="match status" value="1"/>
</dbReference>
<comment type="caution">
    <text evidence="5">The sequence shown here is derived from an EMBL/GenBank/DDBJ whole genome shotgun (WGS) entry which is preliminary data.</text>
</comment>
<dbReference type="PANTHER" id="PTHR30146">
    <property type="entry name" value="LACI-RELATED TRANSCRIPTIONAL REPRESSOR"/>
    <property type="match status" value="1"/>
</dbReference>
<evidence type="ECO:0000256" key="1">
    <source>
        <dbReference type="ARBA" id="ARBA00023015"/>
    </source>
</evidence>
<dbReference type="RefSeq" id="WP_205017745.1">
    <property type="nucleotide sequence ID" value="NZ_JAFBEI010000041.1"/>
</dbReference>
<dbReference type="InterPro" id="IPR028082">
    <property type="entry name" value="Peripla_BP_I"/>
</dbReference>
<keyword evidence="2 5" id="KW-0238">DNA-binding</keyword>
<dbReference type="PANTHER" id="PTHR30146:SF109">
    <property type="entry name" value="HTH-TYPE TRANSCRIPTIONAL REGULATOR GALS"/>
    <property type="match status" value="1"/>
</dbReference>
<reference evidence="5 6" key="1">
    <citation type="submission" date="2021-01" db="EMBL/GenBank/DDBJ databases">
        <title>Genomic Encyclopedia of Type Strains, Phase IV (KMG-IV): sequencing the most valuable type-strain genomes for metagenomic binning, comparative biology and taxonomic classification.</title>
        <authorList>
            <person name="Goeker M."/>
        </authorList>
    </citation>
    <scope>NUCLEOTIDE SEQUENCE [LARGE SCALE GENOMIC DNA]</scope>
    <source>
        <strain evidence="5 6">DSM 27513</strain>
    </source>
</reference>
<name>A0ABS2PNM1_9STRE</name>
<evidence type="ECO:0000256" key="2">
    <source>
        <dbReference type="ARBA" id="ARBA00023125"/>
    </source>
</evidence>
<dbReference type="Gene3D" id="1.10.260.40">
    <property type="entry name" value="lambda repressor-like DNA-binding domains"/>
    <property type="match status" value="1"/>
</dbReference>
<dbReference type="InterPro" id="IPR046335">
    <property type="entry name" value="LacI/GalR-like_sensor"/>
</dbReference>
<dbReference type="Proteomes" id="UP000809081">
    <property type="component" value="Unassembled WGS sequence"/>
</dbReference>
<gene>
    <name evidence="5" type="ORF">JOC31_001709</name>
</gene>
<evidence type="ECO:0000256" key="3">
    <source>
        <dbReference type="ARBA" id="ARBA00023163"/>
    </source>
</evidence>
<keyword evidence="6" id="KW-1185">Reference proteome</keyword>
<dbReference type="SUPFAM" id="SSF53822">
    <property type="entry name" value="Periplasmic binding protein-like I"/>
    <property type="match status" value="1"/>
</dbReference>
<dbReference type="SMART" id="SM00354">
    <property type="entry name" value="HTH_LACI"/>
    <property type="match status" value="1"/>
</dbReference>
<keyword evidence="1" id="KW-0805">Transcription regulation</keyword>
<dbReference type="Pfam" id="PF00356">
    <property type="entry name" value="LacI"/>
    <property type="match status" value="1"/>
</dbReference>
<dbReference type="EMBL" id="JAFBEI010000041">
    <property type="protein sequence ID" value="MBM7636882.1"/>
    <property type="molecule type" value="Genomic_DNA"/>
</dbReference>
<dbReference type="Pfam" id="PF13377">
    <property type="entry name" value="Peripla_BP_3"/>
    <property type="match status" value="1"/>
</dbReference>
<dbReference type="SUPFAM" id="SSF47413">
    <property type="entry name" value="lambda repressor-like DNA-binding domains"/>
    <property type="match status" value="1"/>
</dbReference>
<sequence>MPTIKDVAKLAGVSASTASRALHNNSMISEATKERVRKAMKELDYSPNYSAQNLVKRESNTIGIVLPVRENQESLGNNPFFMQIIQGITSICTEQDYMVSLASGRSDQELIKTIQTLIKSGNIRKFIFLYSKKDDPAFDVIQKEGIPCVVVGQAYGVANAETMFVDNDNFQAGQDVTQFLLERGYRHQLFLYTDLDEMVQMERYKGYLAFMQDQGLEPLSFQLSRIDEAETKAKLQAFLEANAFIEAMISCDDMIAVRVQRLLEWMGYEADRFAMISFNNTMVTELAKPSLTSVEIFPYLLGEKAAGLLLDERAESSQNLYLLPHQIMERGSTPGL</sequence>
<dbReference type="InterPro" id="IPR000843">
    <property type="entry name" value="HTH_LacI"/>
</dbReference>
<dbReference type="PROSITE" id="PS00356">
    <property type="entry name" value="HTH_LACI_1"/>
    <property type="match status" value="1"/>
</dbReference>
<dbReference type="CDD" id="cd06294">
    <property type="entry name" value="PBP1_MalR-like"/>
    <property type="match status" value="1"/>
</dbReference>